<dbReference type="Proteomes" id="UP000011885">
    <property type="component" value="Unassembled WGS sequence"/>
</dbReference>
<organism evidence="2 3">
    <name type="scientific">Rhodopirellula sallentina SM41</name>
    <dbReference type="NCBI Taxonomy" id="1263870"/>
    <lineage>
        <taxon>Bacteria</taxon>
        <taxon>Pseudomonadati</taxon>
        <taxon>Planctomycetota</taxon>
        <taxon>Planctomycetia</taxon>
        <taxon>Pirellulales</taxon>
        <taxon>Pirellulaceae</taxon>
        <taxon>Rhodopirellula</taxon>
    </lineage>
</organism>
<feature type="region of interest" description="Disordered" evidence="1">
    <location>
        <begin position="1"/>
        <end position="28"/>
    </location>
</feature>
<accession>M5TWT7</accession>
<proteinExistence type="predicted"/>
<evidence type="ECO:0000313" key="2">
    <source>
        <dbReference type="EMBL" id="EMI53672.1"/>
    </source>
</evidence>
<dbReference type="EMBL" id="ANOH01000335">
    <property type="protein sequence ID" value="EMI53672.1"/>
    <property type="molecule type" value="Genomic_DNA"/>
</dbReference>
<keyword evidence="3" id="KW-1185">Reference proteome</keyword>
<sequence>MSGLIASGSKKSPSAKVPTKRPKPGQLPLEEIVVFNGFSAP</sequence>
<dbReference type="AlphaFoldDB" id="M5TWT7"/>
<gene>
    <name evidence="2" type="ORF">RSSM_04888</name>
</gene>
<evidence type="ECO:0000256" key="1">
    <source>
        <dbReference type="SAM" id="MobiDB-lite"/>
    </source>
</evidence>
<evidence type="ECO:0000313" key="3">
    <source>
        <dbReference type="Proteomes" id="UP000011885"/>
    </source>
</evidence>
<reference evidence="2 3" key="1">
    <citation type="journal article" date="2013" name="Mar. Genomics">
        <title>Expression of sulfatases in Rhodopirellula baltica and the diversity of sulfatases in the genus Rhodopirellula.</title>
        <authorList>
            <person name="Wegner C.E."/>
            <person name="Richter-Heitmann T."/>
            <person name="Klindworth A."/>
            <person name="Klockow C."/>
            <person name="Richter M."/>
            <person name="Achstetter T."/>
            <person name="Glockner F.O."/>
            <person name="Harder J."/>
        </authorList>
    </citation>
    <scope>NUCLEOTIDE SEQUENCE [LARGE SCALE GENOMIC DNA]</scope>
    <source>
        <strain evidence="2 3">SM41</strain>
    </source>
</reference>
<name>M5TWT7_9BACT</name>
<comment type="caution">
    <text evidence="2">The sequence shown here is derived from an EMBL/GenBank/DDBJ whole genome shotgun (WGS) entry which is preliminary data.</text>
</comment>
<protein>
    <submittedName>
        <fullName evidence="2">Uncharacterized protein</fullName>
    </submittedName>
</protein>